<dbReference type="InterPro" id="IPR000522">
    <property type="entry name" value="ABC_transptr_permease_BtuC"/>
</dbReference>
<dbReference type="PANTHER" id="PTHR30472">
    <property type="entry name" value="FERRIC ENTEROBACTIN TRANSPORT SYSTEM PERMEASE PROTEIN"/>
    <property type="match status" value="1"/>
</dbReference>
<comment type="similarity">
    <text evidence="2">Belongs to the binding-protein-dependent transport system permease family. FecCD subfamily.</text>
</comment>
<dbReference type="EMBL" id="JAWJAY010001680">
    <property type="protein sequence ID" value="MDV2888580.1"/>
    <property type="molecule type" value="Genomic_DNA"/>
</dbReference>
<accession>A0AAJ2NU66</accession>
<evidence type="ECO:0000256" key="4">
    <source>
        <dbReference type="ARBA" id="ARBA00022475"/>
    </source>
</evidence>
<dbReference type="AlphaFoldDB" id="A0AAJ2NU66"/>
<keyword evidence="4" id="KW-1003">Cell membrane</keyword>
<sequence>IQAMLDAVISYLLLVSAQQDIPAALRWLNGSLNGSPIEELPPLVITVIIFTPIVILLGKHLNMLELGEQMASSLGVA</sequence>
<gene>
    <name evidence="8" type="ORF">RYX45_25800</name>
</gene>
<comment type="subcellular location">
    <subcellularLocation>
        <location evidence="1">Cell membrane</location>
        <topology evidence="1">Multi-pass membrane protein</topology>
    </subcellularLocation>
</comment>
<reference evidence="8" key="1">
    <citation type="submission" date="2023-10" db="EMBL/GenBank/DDBJ databases">
        <title>Screening of Alkalihalophilus pseudofirmusBZ-TG-HK211 and Its Alleviation of Salt Stress on Rapeseed Growth.</title>
        <authorList>
            <person name="Zhao B."/>
            <person name="Guo T."/>
        </authorList>
    </citation>
    <scope>NUCLEOTIDE SEQUENCE</scope>
    <source>
        <strain evidence="8">BZ-TG-HK211</strain>
    </source>
</reference>
<dbReference type="PANTHER" id="PTHR30472:SF24">
    <property type="entry name" value="FERRIC ENTEROBACTIN TRANSPORT SYSTEM PERMEASE PROTEIN FEPG"/>
    <property type="match status" value="1"/>
</dbReference>
<evidence type="ECO:0000256" key="7">
    <source>
        <dbReference type="ARBA" id="ARBA00023136"/>
    </source>
</evidence>
<evidence type="ECO:0000256" key="1">
    <source>
        <dbReference type="ARBA" id="ARBA00004651"/>
    </source>
</evidence>
<keyword evidence="5" id="KW-0812">Transmembrane</keyword>
<dbReference type="InterPro" id="IPR037294">
    <property type="entry name" value="ABC_BtuC-like"/>
</dbReference>
<organism evidence="8 9">
    <name type="scientific">Alkalihalophilus pseudofirmus</name>
    <name type="common">Bacillus pseudofirmus</name>
    <dbReference type="NCBI Taxonomy" id="79885"/>
    <lineage>
        <taxon>Bacteria</taxon>
        <taxon>Bacillati</taxon>
        <taxon>Bacillota</taxon>
        <taxon>Bacilli</taxon>
        <taxon>Bacillales</taxon>
        <taxon>Bacillaceae</taxon>
        <taxon>Alkalihalophilus</taxon>
    </lineage>
</organism>
<dbReference type="RefSeq" id="WP_323468446.1">
    <property type="nucleotide sequence ID" value="NZ_JAWJAY010001680.1"/>
</dbReference>
<feature type="non-terminal residue" evidence="8">
    <location>
        <position position="77"/>
    </location>
</feature>
<evidence type="ECO:0000313" key="8">
    <source>
        <dbReference type="EMBL" id="MDV2888580.1"/>
    </source>
</evidence>
<evidence type="ECO:0000256" key="6">
    <source>
        <dbReference type="ARBA" id="ARBA00022989"/>
    </source>
</evidence>
<dbReference type="GO" id="GO:0033214">
    <property type="term" value="P:siderophore-iron import into cell"/>
    <property type="evidence" value="ECO:0007669"/>
    <property type="project" value="TreeGrafter"/>
</dbReference>
<evidence type="ECO:0000256" key="2">
    <source>
        <dbReference type="ARBA" id="ARBA00007935"/>
    </source>
</evidence>
<comment type="caution">
    <text evidence="8">The sequence shown here is derived from an EMBL/GenBank/DDBJ whole genome shotgun (WGS) entry which is preliminary data.</text>
</comment>
<dbReference type="Proteomes" id="UP001285636">
    <property type="component" value="Unassembled WGS sequence"/>
</dbReference>
<evidence type="ECO:0000256" key="5">
    <source>
        <dbReference type="ARBA" id="ARBA00022692"/>
    </source>
</evidence>
<evidence type="ECO:0000256" key="3">
    <source>
        <dbReference type="ARBA" id="ARBA00022448"/>
    </source>
</evidence>
<keyword evidence="3" id="KW-0813">Transport</keyword>
<dbReference type="GO" id="GO:0022857">
    <property type="term" value="F:transmembrane transporter activity"/>
    <property type="evidence" value="ECO:0007669"/>
    <property type="project" value="InterPro"/>
</dbReference>
<dbReference type="SUPFAM" id="SSF81345">
    <property type="entry name" value="ABC transporter involved in vitamin B12 uptake, BtuC"/>
    <property type="match status" value="1"/>
</dbReference>
<keyword evidence="7" id="KW-0472">Membrane</keyword>
<dbReference type="Pfam" id="PF01032">
    <property type="entry name" value="FecCD"/>
    <property type="match status" value="1"/>
</dbReference>
<protein>
    <submittedName>
        <fullName evidence="8">Iron chelate uptake ABC transporter family permease subunit</fullName>
    </submittedName>
</protein>
<dbReference type="GO" id="GO:0005886">
    <property type="term" value="C:plasma membrane"/>
    <property type="evidence" value="ECO:0007669"/>
    <property type="project" value="UniProtKB-SubCell"/>
</dbReference>
<keyword evidence="6" id="KW-1133">Transmembrane helix</keyword>
<evidence type="ECO:0000313" key="9">
    <source>
        <dbReference type="Proteomes" id="UP001285636"/>
    </source>
</evidence>
<name>A0AAJ2NU66_ALKPS</name>
<feature type="non-terminal residue" evidence="8">
    <location>
        <position position="1"/>
    </location>
</feature>
<dbReference type="Gene3D" id="1.10.3470.10">
    <property type="entry name" value="ABC transporter involved in vitamin B12 uptake, BtuC"/>
    <property type="match status" value="1"/>
</dbReference>
<proteinExistence type="inferred from homology"/>